<accession>A0A1L6ZLA7</accession>
<name>A0A1L6ZLA7_BACIA</name>
<dbReference type="RefSeq" id="WP_075623087.1">
    <property type="nucleotide sequence ID" value="NZ_CP015607.1"/>
</dbReference>
<organism evidence="1 2">
    <name type="scientific">Bacillus safensis</name>
    <dbReference type="NCBI Taxonomy" id="561879"/>
    <lineage>
        <taxon>Bacteria</taxon>
        <taxon>Bacillati</taxon>
        <taxon>Bacillota</taxon>
        <taxon>Bacilli</taxon>
        <taxon>Bacillales</taxon>
        <taxon>Bacillaceae</taxon>
        <taxon>Bacillus</taxon>
    </lineage>
</organism>
<evidence type="ECO:0000313" key="2">
    <source>
        <dbReference type="Proteomes" id="UP000185426"/>
    </source>
</evidence>
<protein>
    <submittedName>
        <fullName evidence="1">Uncharacterized protein</fullName>
    </submittedName>
</protein>
<dbReference type="AlphaFoldDB" id="A0A1L6ZLA7"/>
<reference evidence="1 2" key="1">
    <citation type="submission" date="2016-05" db="EMBL/GenBank/DDBJ databases">
        <title>Complete Genome and Methylome Analysis of Psychrotrophic Bacterial Isolates from Antarctic Lake Untersee.</title>
        <authorList>
            <person name="Fomenkov A."/>
            <person name="Akimov V.N."/>
            <person name="Vasilyeva L.V."/>
            <person name="Andersen D."/>
            <person name="Vincze T."/>
            <person name="Roberts R.J."/>
        </authorList>
    </citation>
    <scope>NUCLEOTIDE SEQUENCE [LARGE SCALE GENOMIC DNA]</scope>
    <source>
        <strain evidence="1 2">U14-5</strain>
    </source>
</reference>
<dbReference type="Proteomes" id="UP000185426">
    <property type="component" value="Chromosome"/>
</dbReference>
<dbReference type="EMBL" id="CP015607">
    <property type="protein sequence ID" value="APT47297.1"/>
    <property type="molecule type" value="Genomic_DNA"/>
</dbReference>
<proteinExistence type="predicted"/>
<evidence type="ECO:0000313" key="1">
    <source>
        <dbReference type="EMBL" id="APT47297.1"/>
    </source>
</evidence>
<sequence>MKTYQTLSLHDYVNNRGITYQNEYEKGQLTIGGASLPAELIMNVQDPFIEGIPFQFIYQDQGDNIELEGQSLHFPPLEAEALHVVGCSSNGNLYEEISLLREGNVVCETRLSLTDVIEREPAFHDRAAYAFDYIHTVSGINHHMTSNLWLDSLTFSQKVVFDEIRFQDNPFMHIFAMTIQQSDH</sequence>
<gene>
    <name evidence="1" type="ORF">BSA145_16320</name>
</gene>